<evidence type="ECO:0000259" key="3">
    <source>
        <dbReference type="PROSITE" id="PS51000"/>
    </source>
</evidence>
<dbReference type="EMBL" id="JBHTEF010000001">
    <property type="protein sequence ID" value="MFC7581734.1"/>
    <property type="molecule type" value="Genomic_DNA"/>
</dbReference>
<organism evidence="4 5">
    <name type="scientific">Schaalia naturae</name>
    <dbReference type="NCBI Taxonomy" id="635203"/>
    <lineage>
        <taxon>Bacteria</taxon>
        <taxon>Bacillati</taxon>
        <taxon>Actinomycetota</taxon>
        <taxon>Actinomycetes</taxon>
        <taxon>Actinomycetales</taxon>
        <taxon>Actinomycetaceae</taxon>
        <taxon>Schaalia</taxon>
    </lineage>
</organism>
<dbReference type="InterPro" id="IPR037171">
    <property type="entry name" value="NagB/RpiA_transferase-like"/>
</dbReference>
<dbReference type="SUPFAM" id="SSF100950">
    <property type="entry name" value="NagB/RpiA/CoA transferase-like"/>
    <property type="match status" value="1"/>
</dbReference>
<dbReference type="PANTHER" id="PTHR30363">
    <property type="entry name" value="HTH-TYPE TRANSCRIPTIONAL REGULATOR SRLR-RELATED"/>
    <property type="match status" value="1"/>
</dbReference>
<dbReference type="Gene3D" id="1.10.10.10">
    <property type="entry name" value="Winged helix-like DNA-binding domain superfamily/Winged helix DNA-binding domain"/>
    <property type="match status" value="1"/>
</dbReference>
<dbReference type="InterPro" id="IPR014036">
    <property type="entry name" value="DeoR-like_C"/>
</dbReference>
<dbReference type="SMART" id="SM01134">
    <property type="entry name" value="DeoRC"/>
    <property type="match status" value="1"/>
</dbReference>
<dbReference type="RefSeq" id="WP_380975287.1">
    <property type="nucleotide sequence ID" value="NZ_JBHTEF010000001.1"/>
</dbReference>
<dbReference type="InterPro" id="IPR050313">
    <property type="entry name" value="Carb_Metab_HTH_regulators"/>
</dbReference>
<keyword evidence="5" id="KW-1185">Reference proteome</keyword>
<name>A0ABW2SPB4_9ACTO</name>
<dbReference type="PROSITE" id="PS51000">
    <property type="entry name" value="HTH_DEOR_2"/>
    <property type="match status" value="1"/>
</dbReference>
<evidence type="ECO:0000313" key="4">
    <source>
        <dbReference type="EMBL" id="MFC7581734.1"/>
    </source>
</evidence>
<reference evidence="5" key="1">
    <citation type="journal article" date="2019" name="Int. J. Syst. Evol. Microbiol.">
        <title>The Global Catalogue of Microorganisms (GCM) 10K type strain sequencing project: providing services to taxonomists for standard genome sequencing and annotation.</title>
        <authorList>
            <consortium name="The Broad Institute Genomics Platform"/>
            <consortium name="The Broad Institute Genome Sequencing Center for Infectious Disease"/>
            <person name="Wu L."/>
            <person name="Ma J."/>
        </authorList>
    </citation>
    <scope>NUCLEOTIDE SEQUENCE [LARGE SCALE GENOMIC DNA]</scope>
    <source>
        <strain evidence="5">CCUG 56698</strain>
    </source>
</reference>
<accession>A0ABW2SPB4</accession>
<gene>
    <name evidence="4" type="ORF">ACFQWG_11060</name>
</gene>
<proteinExistence type="predicted"/>
<keyword evidence="2" id="KW-0804">Transcription</keyword>
<dbReference type="GO" id="GO:0003677">
    <property type="term" value="F:DNA binding"/>
    <property type="evidence" value="ECO:0007669"/>
    <property type="project" value="UniProtKB-KW"/>
</dbReference>
<dbReference type="InterPro" id="IPR036390">
    <property type="entry name" value="WH_DNA-bd_sf"/>
</dbReference>
<protein>
    <submittedName>
        <fullName evidence="4">DeoR/GlpR family DNA-binding transcription regulator</fullName>
    </submittedName>
</protein>
<dbReference type="Proteomes" id="UP001596527">
    <property type="component" value="Unassembled WGS sequence"/>
</dbReference>
<keyword evidence="1" id="KW-0805">Transcription regulation</keyword>
<feature type="domain" description="HTH deoR-type" evidence="3">
    <location>
        <begin position="10"/>
        <end position="65"/>
    </location>
</feature>
<evidence type="ECO:0000256" key="1">
    <source>
        <dbReference type="ARBA" id="ARBA00023015"/>
    </source>
</evidence>
<comment type="caution">
    <text evidence="4">The sequence shown here is derived from an EMBL/GenBank/DDBJ whole genome shotgun (WGS) entry which is preliminary data.</text>
</comment>
<dbReference type="Pfam" id="PF08220">
    <property type="entry name" value="HTH_DeoR"/>
    <property type="match status" value="1"/>
</dbReference>
<evidence type="ECO:0000256" key="2">
    <source>
        <dbReference type="ARBA" id="ARBA00023163"/>
    </source>
</evidence>
<dbReference type="SMART" id="SM00420">
    <property type="entry name" value="HTH_DEOR"/>
    <property type="match status" value="1"/>
</dbReference>
<dbReference type="InterPro" id="IPR036388">
    <property type="entry name" value="WH-like_DNA-bd_sf"/>
</dbReference>
<dbReference type="Pfam" id="PF00455">
    <property type="entry name" value="DeoRC"/>
    <property type="match status" value="1"/>
</dbReference>
<dbReference type="InterPro" id="IPR001034">
    <property type="entry name" value="DeoR_HTH"/>
</dbReference>
<keyword evidence="4" id="KW-0238">DNA-binding</keyword>
<dbReference type="SUPFAM" id="SSF46785">
    <property type="entry name" value="Winged helix' DNA-binding domain"/>
    <property type="match status" value="1"/>
</dbReference>
<evidence type="ECO:0000313" key="5">
    <source>
        <dbReference type="Proteomes" id="UP001596527"/>
    </source>
</evidence>
<dbReference type="PANTHER" id="PTHR30363:SF58">
    <property type="entry name" value="REGULATORY PROTEIN, DEOR FAMILY"/>
    <property type="match status" value="1"/>
</dbReference>
<sequence>MPPSRSAMIPAQRREILMRHLRQEKVLSVKELTQLLSVSTMTVYRDIAALEREGLALSTTGGVRLPSDIYDEPPFTVKAEQNQREKAAIARAASELLHDNMVIYMDAGTTTGALAPYVRAHSGLTVITNDFSIVEELSPVPSIQLIHVGGNVEVDNRSTSGPLAAATASRLNTDIAFISTSSWDITHGVTTPSQPKVGLKSAAIERTSLAVLMASSSKFGSFGVYTIRPLTAFDRVITDAGLSSNAASGLRDLGIPLQIVPLPPEGDEGE</sequence>